<feature type="transmembrane region" description="Helical" evidence="10">
    <location>
        <begin position="12"/>
        <end position="31"/>
    </location>
</feature>
<evidence type="ECO:0000313" key="13">
    <source>
        <dbReference type="Proteomes" id="UP000178835"/>
    </source>
</evidence>
<dbReference type="Pfam" id="PF07884">
    <property type="entry name" value="VKOR"/>
    <property type="match status" value="1"/>
</dbReference>
<dbReference type="PANTHER" id="PTHR34573:SF1">
    <property type="entry name" value="VITAMIN K EPOXIDE REDUCTASE DOMAIN-CONTAINING PROTEIN"/>
    <property type="match status" value="1"/>
</dbReference>
<protein>
    <recommendedName>
        <fullName evidence="11">Vitamin K epoxide reductase domain-containing protein</fullName>
    </recommendedName>
</protein>
<evidence type="ECO:0000256" key="8">
    <source>
        <dbReference type="ARBA" id="ARBA00023157"/>
    </source>
</evidence>
<feature type="transmembrane region" description="Helical" evidence="10">
    <location>
        <begin position="37"/>
        <end position="57"/>
    </location>
</feature>
<feature type="transmembrane region" description="Helical" evidence="10">
    <location>
        <begin position="188"/>
        <end position="209"/>
    </location>
</feature>
<evidence type="ECO:0000256" key="1">
    <source>
        <dbReference type="ARBA" id="ARBA00004141"/>
    </source>
</evidence>
<dbReference type="EMBL" id="MHOH01000016">
    <property type="protein sequence ID" value="OGZ60675.1"/>
    <property type="molecule type" value="Genomic_DNA"/>
</dbReference>
<keyword evidence="7 10" id="KW-0472">Membrane</keyword>
<dbReference type="GO" id="GO:0016491">
    <property type="term" value="F:oxidoreductase activity"/>
    <property type="evidence" value="ECO:0007669"/>
    <property type="project" value="UniProtKB-KW"/>
</dbReference>
<evidence type="ECO:0000256" key="3">
    <source>
        <dbReference type="ARBA" id="ARBA00022692"/>
    </source>
</evidence>
<feature type="transmembrane region" description="Helical" evidence="10">
    <location>
        <begin position="303"/>
        <end position="321"/>
    </location>
</feature>
<keyword evidence="5 10" id="KW-1133">Transmembrane helix</keyword>
<dbReference type="InterPro" id="IPR012932">
    <property type="entry name" value="VKOR"/>
</dbReference>
<feature type="transmembrane region" description="Helical" evidence="10">
    <location>
        <begin position="89"/>
        <end position="110"/>
    </location>
</feature>
<evidence type="ECO:0000256" key="9">
    <source>
        <dbReference type="ARBA" id="ARBA00023284"/>
    </source>
</evidence>
<feature type="transmembrane region" description="Helical" evidence="10">
    <location>
        <begin position="327"/>
        <end position="350"/>
    </location>
</feature>
<comment type="similarity">
    <text evidence="2">Belongs to the VKOR family.</text>
</comment>
<feature type="transmembrane region" description="Helical" evidence="10">
    <location>
        <begin position="150"/>
        <end position="176"/>
    </location>
</feature>
<dbReference type="SMART" id="SM00756">
    <property type="entry name" value="VKc"/>
    <property type="match status" value="1"/>
</dbReference>
<feature type="transmembrane region" description="Helical" evidence="10">
    <location>
        <begin position="230"/>
        <end position="250"/>
    </location>
</feature>
<keyword evidence="3 10" id="KW-0812">Transmembrane</keyword>
<evidence type="ECO:0000256" key="10">
    <source>
        <dbReference type="SAM" id="Phobius"/>
    </source>
</evidence>
<evidence type="ECO:0000256" key="6">
    <source>
        <dbReference type="ARBA" id="ARBA00023002"/>
    </source>
</evidence>
<reference evidence="12 13" key="1">
    <citation type="journal article" date="2016" name="Nat. Commun.">
        <title>Thousands of microbial genomes shed light on interconnected biogeochemical processes in an aquifer system.</title>
        <authorList>
            <person name="Anantharaman K."/>
            <person name="Brown C.T."/>
            <person name="Hug L.A."/>
            <person name="Sharon I."/>
            <person name="Castelle C.J."/>
            <person name="Probst A.J."/>
            <person name="Thomas B.C."/>
            <person name="Singh A."/>
            <person name="Wilkins M.J."/>
            <person name="Karaoz U."/>
            <person name="Brodie E.L."/>
            <person name="Williams K.H."/>
            <person name="Hubbard S.S."/>
            <person name="Banfield J.F."/>
        </authorList>
    </citation>
    <scope>NUCLEOTIDE SEQUENCE [LARGE SCALE GENOMIC DNA]</scope>
</reference>
<dbReference type="InterPro" id="IPR044698">
    <property type="entry name" value="VKOR/LTO1"/>
</dbReference>
<name>A0A1G2HDX2_9BACT</name>
<dbReference type="GO" id="GO:0016020">
    <property type="term" value="C:membrane"/>
    <property type="evidence" value="ECO:0007669"/>
    <property type="project" value="UniProtKB-SubCell"/>
</dbReference>
<dbReference type="GO" id="GO:0048038">
    <property type="term" value="F:quinone binding"/>
    <property type="evidence" value="ECO:0007669"/>
    <property type="project" value="UniProtKB-KW"/>
</dbReference>
<dbReference type="InterPro" id="IPR038354">
    <property type="entry name" value="VKOR_sf"/>
</dbReference>
<comment type="subcellular location">
    <subcellularLocation>
        <location evidence="1">Membrane</location>
        <topology evidence="1">Multi-pass membrane protein</topology>
    </subcellularLocation>
</comment>
<gene>
    <name evidence="12" type="ORF">A2919_02140</name>
</gene>
<feature type="transmembrane region" description="Helical" evidence="10">
    <location>
        <begin position="262"/>
        <end position="283"/>
    </location>
</feature>
<keyword evidence="8" id="KW-1015">Disulfide bond</keyword>
<organism evidence="12 13">
    <name type="scientific">Candidatus Spechtbacteria bacterium RIFCSPLOWO2_01_FULL_43_12</name>
    <dbReference type="NCBI Taxonomy" id="1802162"/>
    <lineage>
        <taxon>Bacteria</taxon>
        <taxon>Candidatus Spechtiibacteriota</taxon>
    </lineage>
</organism>
<dbReference type="AlphaFoldDB" id="A0A1G2HDX2"/>
<accession>A0A1G2HDX2</accession>
<feature type="transmembrane region" description="Helical" evidence="10">
    <location>
        <begin position="116"/>
        <end position="138"/>
    </location>
</feature>
<feature type="domain" description="Vitamin K epoxide reductase" evidence="11">
    <location>
        <begin position="34"/>
        <end position="169"/>
    </location>
</feature>
<proteinExistence type="inferred from homology"/>
<dbReference type="Proteomes" id="UP000178835">
    <property type="component" value="Unassembled WGS sequence"/>
</dbReference>
<dbReference type="Gene3D" id="1.20.1440.130">
    <property type="entry name" value="VKOR domain"/>
    <property type="match status" value="1"/>
</dbReference>
<sequence>MNVKLYIQKNIFFYFLLLFIGFGGFIFPLIWPQVQGFYALVAFAALAGFCVAAYIFYIKTTNRQLVCPVGSDCNAVVNSKYGKFLGIPLEYLGMLYYSFIVVSYVGLIFYSYMVPIWALALLVLASFGGFLFSLYLLVAQAFLLRKWCIWCLLSAMLSTLIFVASIVSLPALVSALGAVSPVLLAMQFIGYAIGLGSATSATFLFVRFLRDFKLSETELNIVRGISELSWLGLALVFMNKLALYVTDLAYHPAGIEVLFAKMASLFVVAISAAVLLIILAPYLSMVPFTESAKPSLFTQVRRYSFVAGSIALSSWYFSFAMEFVEEISFVAVIIIYAWYTIAAIGIGLLAEKALIKKA</sequence>
<evidence type="ECO:0000313" key="12">
    <source>
        <dbReference type="EMBL" id="OGZ60675.1"/>
    </source>
</evidence>
<keyword evidence="9" id="KW-0676">Redox-active center</keyword>
<evidence type="ECO:0000256" key="2">
    <source>
        <dbReference type="ARBA" id="ARBA00006214"/>
    </source>
</evidence>
<dbReference type="CDD" id="cd12916">
    <property type="entry name" value="VKOR_1"/>
    <property type="match status" value="1"/>
</dbReference>
<evidence type="ECO:0000256" key="4">
    <source>
        <dbReference type="ARBA" id="ARBA00022719"/>
    </source>
</evidence>
<comment type="caution">
    <text evidence="12">The sequence shown here is derived from an EMBL/GenBank/DDBJ whole genome shotgun (WGS) entry which is preliminary data.</text>
</comment>
<keyword evidence="4" id="KW-0874">Quinone</keyword>
<dbReference type="PANTHER" id="PTHR34573">
    <property type="entry name" value="VKC DOMAIN-CONTAINING PROTEIN"/>
    <property type="match status" value="1"/>
</dbReference>
<evidence type="ECO:0000256" key="5">
    <source>
        <dbReference type="ARBA" id="ARBA00022989"/>
    </source>
</evidence>
<evidence type="ECO:0000256" key="7">
    <source>
        <dbReference type="ARBA" id="ARBA00023136"/>
    </source>
</evidence>
<evidence type="ECO:0000259" key="11">
    <source>
        <dbReference type="SMART" id="SM00756"/>
    </source>
</evidence>
<keyword evidence="6" id="KW-0560">Oxidoreductase</keyword>